<name>A0ABQ1QQZ7_9FLAO</name>
<evidence type="ECO:0000256" key="2">
    <source>
        <dbReference type="SAM" id="Phobius"/>
    </source>
</evidence>
<dbReference type="RefSeq" id="WP_188368788.1">
    <property type="nucleotide sequence ID" value="NZ_BMFH01000001.1"/>
</dbReference>
<accession>A0ABQ1QQZ7</accession>
<feature type="transmembrane region" description="Helical" evidence="2">
    <location>
        <begin position="6"/>
        <end position="25"/>
    </location>
</feature>
<evidence type="ECO:0000313" key="4">
    <source>
        <dbReference type="Proteomes" id="UP000625780"/>
    </source>
</evidence>
<sequence>MGFLKTLLIIIGVYFLLRLIGRILAPRLFRYAVKKTGDRFQKAYEQARENGETRFSGRDGEIRGPAKKKKPASSEKIGEYIDFEEIE</sequence>
<feature type="compositionally biased region" description="Basic and acidic residues" evidence="1">
    <location>
        <begin position="46"/>
        <end position="64"/>
    </location>
</feature>
<dbReference type="EMBL" id="BMFH01000001">
    <property type="protein sequence ID" value="GGD38000.1"/>
    <property type="molecule type" value="Genomic_DNA"/>
</dbReference>
<evidence type="ECO:0008006" key="5">
    <source>
        <dbReference type="Google" id="ProtNLM"/>
    </source>
</evidence>
<organism evidence="3 4">
    <name type="scientific">Muriicola marianensis</name>
    <dbReference type="NCBI Taxonomy" id="1324801"/>
    <lineage>
        <taxon>Bacteria</taxon>
        <taxon>Pseudomonadati</taxon>
        <taxon>Bacteroidota</taxon>
        <taxon>Flavobacteriia</taxon>
        <taxon>Flavobacteriales</taxon>
        <taxon>Flavobacteriaceae</taxon>
        <taxon>Muriicola</taxon>
    </lineage>
</organism>
<protein>
    <recommendedName>
        <fullName evidence="5">DUF4834 family protein</fullName>
    </recommendedName>
</protein>
<evidence type="ECO:0000313" key="3">
    <source>
        <dbReference type="EMBL" id="GGD38000.1"/>
    </source>
</evidence>
<reference evidence="4" key="1">
    <citation type="journal article" date="2019" name="Int. J. Syst. Evol. Microbiol.">
        <title>The Global Catalogue of Microorganisms (GCM) 10K type strain sequencing project: providing services to taxonomists for standard genome sequencing and annotation.</title>
        <authorList>
            <consortium name="The Broad Institute Genomics Platform"/>
            <consortium name="The Broad Institute Genome Sequencing Center for Infectious Disease"/>
            <person name="Wu L."/>
            <person name="Ma J."/>
        </authorList>
    </citation>
    <scope>NUCLEOTIDE SEQUENCE [LARGE SCALE GENOMIC DNA]</scope>
    <source>
        <strain evidence="4">CGMCC 1.12606</strain>
    </source>
</reference>
<dbReference type="InterPro" id="IPR032272">
    <property type="entry name" value="DUF4834"/>
</dbReference>
<keyword evidence="2" id="KW-0812">Transmembrane</keyword>
<comment type="caution">
    <text evidence="3">The sequence shown here is derived from an EMBL/GenBank/DDBJ whole genome shotgun (WGS) entry which is preliminary data.</text>
</comment>
<dbReference type="Proteomes" id="UP000625780">
    <property type="component" value="Unassembled WGS sequence"/>
</dbReference>
<feature type="region of interest" description="Disordered" evidence="1">
    <location>
        <begin position="46"/>
        <end position="75"/>
    </location>
</feature>
<dbReference type="Pfam" id="PF16118">
    <property type="entry name" value="DUF4834"/>
    <property type="match status" value="1"/>
</dbReference>
<evidence type="ECO:0000256" key="1">
    <source>
        <dbReference type="SAM" id="MobiDB-lite"/>
    </source>
</evidence>
<keyword evidence="4" id="KW-1185">Reference proteome</keyword>
<gene>
    <name evidence="3" type="ORF">GCM10011361_01410</name>
</gene>
<keyword evidence="2" id="KW-1133">Transmembrane helix</keyword>
<proteinExistence type="predicted"/>
<keyword evidence="2" id="KW-0472">Membrane</keyword>